<feature type="region of interest" description="Disordered" evidence="7">
    <location>
        <begin position="34"/>
        <end position="112"/>
    </location>
</feature>
<comment type="function">
    <text evidence="6">Transcriptional repressor that regulates multiple aspects of plant growth and development.</text>
</comment>
<evidence type="ECO:0000256" key="4">
    <source>
        <dbReference type="ARBA" id="ARBA00023163"/>
    </source>
</evidence>
<dbReference type="GO" id="GO:0045892">
    <property type="term" value="P:negative regulation of DNA-templated transcription"/>
    <property type="evidence" value="ECO:0007669"/>
    <property type="project" value="UniProtKB-UniRule"/>
</dbReference>
<accession>A0A835I3H7</accession>
<reference evidence="9 10" key="1">
    <citation type="submission" date="2020-10" db="EMBL/GenBank/DDBJ databases">
        <title>The Coptis chinensis genome and diversification of protoberbering-type alkaloids.</title>
        <authorList>
            <person name="Wang B."/>
            <person name="Shu S."/>
            <person name="Song C."/>
            <person name="Liu Y."/>
        </authorList>
    </citation>
    <scope>NUCLEOTIDE SEQUENCE [LARGE SCALE GENOMIC DNA]</scope>
    <source>
        <strain evidence="9">HL-2020</strain>
        <tissue evidence="9">Leaf</tissue>
    </source>
</reference>
<proteinExistence type="predicted"/>
<feature type="region of interest" description="Disordered" evidence="7">
    <location>
        <begin position="135"/>
        <end position="157"/>
    </location>
</feature>
<dbReference type="NCBIfam" id="TIGR01568">
    <property type="entry name" value="A_thal_3678"/>
    <property type="match status" value="1"/>
</dbReference>
<evidence type="ECO:0000256" key="1">
    <source>
        <dbReference type="ARBA" id="ARBA00004123"/>
    </source>
</evidence>
<feature type="compositionally biased region" description="Low complexity" evidence="7">
    <location>
        <begin position="135"/>
        <end position="149"/>
    </location>
</feature>
<keyword evidence="2 6" id="KW-0678">Repressor</keyword>
<sequence length="276" mass="30997">MAKRFKLKLSSILICKSKNPSNFPITPIPLSHKPNSTPVHVSSPPVSFGCGGNRSSKKPKKTYIRYYSNITDSTPNTPPRKKIYNSSASEGSDEYVSSSPAFEKNKKSKKPITRFSNCSAETAWFSSEEVSRTLSTNSSSSSSFSDSGTGVQLDPINETPINGLIVKRKPKKKKSGRVKKVKYYPCRNKVVPTGKKEEAGMKMEESLAVMKKSEDPYGDFRRSMMEMIVEREMFETKDLEQLLQCFLSLNSRHHYGVIIQAFSDIWEILFCKSAAM</sequence>
<evidence type="ECO:0000259" key="8">
    <source>
        <dbReference type="PROSITE" id="PS51754"/>
    </source>
</evidence>
<dbReference type="GO" id="GO:0005634">
    <property type="term" value="C:nucleus"/>
    <property type="evidence" value="ECO:0007669"/>
    <property type="project" value="UniProtKB-SubCell"/>
</dbReference>
<keyword evidence="3 6" id="KW-0805">Transcription regulation</keyword>
<dbReference type="EMBL" id="JADFTS010000004">
    <property type="protein sequence ID" value="KAF9609422.1"/>
    <property type="molecule type" value="Genomic_DNA"/>
</dbReference>
<comment type="subcellular location">
    <subcellularLocation>
        <location evidence="1 6">Nucleus</location>
    </subcellularLocation>
</comment>
<feature type="compositionally biased region" description="Polar residues" evidence="7">
    <location>
        <begin position="84"/>
        <end position="100"/>
    </location>
</feature>
<evidence type="ECO:0000256" key="2">
    <source>
        <dbReference type="ARBA" id="ARBA00022491"/>
    </source>
</evidence>
<keyword evidence="4 6" id="KW-0804">Transcription</keyword>
<evidence type="ECO:0000313" key="10">
    <source>
        <dbReference type="Proteomes" id="UP000631114"/>
    </source>
</evidence>
<protein>
    <recommendedName>
        <fullName evidence="6">Transcription repressor</fullName>
    </recommendedName>
    <alternativeName>
        <fullName evidence="6">Ovate family protein</fullName>
    </alternativeName>
</protein>
<gene>
    <name evidence="9" type="ORF">IFM89_016222</name>
</gene>
<dbReference type="InterPro" id="IPR006458">
    <property type="entry name" value="Ovate_C"/>
</dbReference>
<dbReference type="OrthoDB" id="1928390at2759"/>
<keyword evidence="5 6" id="KW-0539">Nucleus</keyword>
<dbReference type="PANTHER" id="PTHR33057">
    <property type="entry name" value="TRANSCRIPTION REPRESSOR OFP7-RELATED"/>
    <property type="match status" value="1"/>
</dbReference>
<evidence type="ECO:0000256" key="6">
    <source>
        <dbReference type="RuleBase" id="RU367028"/>
    </source>
</evidence>
<dbReference type="InterPro" id="IPR038933">
    <property type="entry name" value="Ovate"/>
</dbReference>
<dbReference type="AlphaFoldDB" id="A0A835I3H7"/>
<dbReference type="Proteomes" id="UP000631114">
    <property type="component" value="Unassembled WGS sequence"/>
</dbReference>
<dbReference type="Pfam" id="PF04844">
    <property type="entry name" value="Ovate"/>
    <property type="match status" value="1"/>
</dbReference>
<feature type="compositionally biased region" description="Low complexity" evidence="7">
    <location>
        <begin position="38"/>
        <end position="47"/>
    </location>
</feature>
<organism evidence="9 10">
    <name type="scientific">Coptis chinensis</name>
    <dbReference type="NCBI Taxonomy" id="261450"/>
    <lineage>
        <taxon>Eukaryota</taxon>
        <taxon>Viridiplantae</taxon>
        <taxon>Streptophyta</taxon>
        <taxon>Embryophyta</taxon>
        <taxon>Tracheophyta</taxon>
        <taxon>Spermatophyta</taxon>
        <taxon>Magnoliopsida</taxon>
        <taxon>Ranunculales</taxon>
        <taxon>Ranunculaceae</taxon>
        <taxon>Coptidoideae</taxon>
        <taxon>Coptis</taxon>
    </lineage>
</organism>
<evidence type="ECO:0000256" key="5">
    <source>
        <dbReference type="ARBA" id="ARBA00023242"/>
    </source>
</evidence>
<comment type="caution">
    <text evidence="9">The sequence shown here is derived from an EMBL/GenBank/DDBJ whole genome shotgun (WGS) entry which is preliminary data.</text>
</comment>
<dbReference type="PROSITE" id="PS51754">
    <property type="entry name" value="OVATE"/>
    <property type="match status" value="1"/>
</dbReference>
<evidence type="ECO:0000313" key="9">
    <source>
        <dbReference type="EMBL" id="KAF9609422.1"/>
    </source>
</evidence>
<dbReference type="PANTHER" id="PTHR33057:SF224">
    <property type="entry name" value="TRANSCRIPTION REPRESSOR"/>
    <property type="match status" value="1"/>
</dbReference>
<name>A0A835I3H7_9MAGN</name>
<evidence type="ECO:0000256" key="3">
    <source>
        <dbReference type="ARBA" id="ARBA00023015"/>
    </source>
</evidence>
<evidence type="ECO:0000256" key="7">
    <source>
        <dbReference type="SAM" id="MobiDB-lite"/>
    </source>
</evidence>
<keyword evidence="10" id="KW-1185">Reference proteome</keyword>
<feature type="domain" description="OVATE" evidence="8">
    <location>
        <begin position="209"/>
        <end position="268"/>
    </location>
</feature>